<evidence type="ECO:0000313" key="2">
    <source>
        <dbReference type="Proteomes" id="UP000832041"/>
    </source>
</evidence>
<dbReference type="SUPFAM" id="SSF56112">
    <property type="entry name" value="Protein kinase-like (PK-like)"/>
    <property type="match status" value="1"/>
</dbReference>
<evidence type="ECO:0008006" key="3">
    <source>
        <dbReference type="Google" id="ProtNLM"/>
    </source>
</evidence>
<organism evidence="1 2">
    <name type="scientific">Thermobifida alba</name>
    <name type="common">Thermomonospora alba</name>
    <dbReference type="NCBI Taxonomy" id="53522"/>
    <lineage>
        <taxon>Bacteria</taxon>
        <taxon>Bacillati</taxon>
        <taxon>Actinomycetota</taxon>
        <taxon>Actinomycetes</taxon>
        <taxon>Streptosporangiales</taxon>
        <taxon>Nocardiopsidaceae</taxon>
        <taxon>Thermobifida</taxon>
    </lineage>
</organism>
<proteinExistence type="predicted"/>
<name>A0ABY4KYD9_THEAE</name>
<accession>A0ABY4KYD9</accession>
<sequence>MSVRAATDGDGVSAAVEPHSAAVPHHLPPADTDWLASLPERALRTLRLLTQAGRWSGCEDIEEHLTGIARSAGSRAEGAMTPPYGWVHSEFHPESVFVGDNGVYLHDFARACHGPGLLDL</sequence>
<dbReference type="Proteomes" id="UP000832041">
    <property type="component" value="Chromosome"/>
</dbReference>
<protein>
    <recommendedName>
        <fullName evidence="3">Aminoglycoside phosphotransferase domain-containing protein</fullName>
    </recommendedName>
</protein>
<dbReference type="EMBL" id="CP051627">
    <property type="protein sequence ID" value="UPT19746.1"/>
    <property type="molecule type" value="Genomic_DNA"/>
</dbReference>
<gene>
    <name evidence="1" type="ORF">FOF52_01170</name>
</gene>
<keyword evidence="2" id="KW-1185">Reference proteome</keyword>
<dbReference type="InterPro" id="IPR011009">
    <property type="entry name" value="Kinase-like_dom_sf"/>
</dbReference>
<dbReference type="RefSeq" id="WP_248591974.1">
    <property type="nucleotide sequence ID" value="NZ_BAABEB010000020.1"/>
</dbReference>
<evidence type="ECO:0000313" key="1">
    <source>
        <dbReference type="EMBL" id="UPT19746.1"/>
    </source>
</evidence>
<reference evidence="1 2" key="1">
    <citation type="submission" date="2020-04" db="EMBL/GenBank/DDBJ databases">
        <title>Thermobifida alba genome sequencing and assembly.</title>
        <authorList>
            <person name="Luzics S."/>
            <person name="Horvath B."/>
            <person name="Nagy I."/>
            <person name="Toth A."/>
            <person name="Nagy I."/>
            <person name="Kukolya J."/>
        </authorList>
    </citation>
    <scope>NUCLEOTIDE SEQUENCE [LARGE SCALE GENOMIC DNA]</scope>
    <source>
        <strain evidence="1 2">DSM 43795</strain>
    </source>
</reference>